<reference evidence="2 3" key="1">
    <citation type="submission" date="2020-06" db="EMBL/GenBank/DDBJ databases">
        <title>Transcriptomic and genomic resources for Thalictrum thalictroides and T. hernandezii: Facilitating candidate gene discovery in an emerging model plant lineage.</title>
        <authorList>
            <person name="Arias T."/>
            <person name="Riano-Pachon D.M."/>
            <person name="Di Stilio V.S."/>
        </authorList>
    </citation>
    <scope>NUCLEOTIDE SEQUENCE [LARGE SCALE GENOMIC DNA]</scope>
    <source>
        <strain evidence="3">cv. WT478/WT964</strain>
        <tissue evidence="2">Leaves</tissue>
    </source>
</reference>
<organism evidence="2 3">
    <name type="scientific">Thalictrum thalictroides</name>
    <name type="common">Rue-anemone</name>
    <name type="synonym">Anemone thalictroides</name>
    <dbReference type="NCBI Taxonomy" id="46969"/>
    <lineage>
        <taxon>Eukaryota</taxon>
        <taxon>Viridiplantae</taxon>
        <taxon>Streptophyta</taxon>
        <taxon>Embryophyta</taxon>
        <taxon>Tracheophyta</taxon>
        <taxon>Spermatophyta</taxon>
        <taxon>Magnoliopsida</taxon>
        <taxon>Ranunculales</taxon>
        <taxon>Ranunculaceae</taxon>
        <taxon>Thalictroideae</taxon>
        <taxon>Thalictrum</taxon>
    </lineage>
</organism>
<name>A0A7J6WSH9_THATH</name>
<keyword evidence="3" id="KW-1185">Reference proteome</keyword>
<feature type="compositionally biased region" description="Polar residues" evidence="1">
    <location>
        <begin position="1"/>
        <end position="25"/>
    </location>
</feature>
<evidence type="ECO:0000256" key="1">
    <source>
        <dbReference type="SAM" id="MobiDB-lite"/>
    </source>
</evidence>
<feature type="region of interest" description="Disordered" evidence="1">
    <location>
        <begin position="1"/>
        <end position="26"/>
    </location>
</feature>
<evidence type="ECO:0000313" key="3">
    <source>
        <dbReference type="Proteomes" id="UP000554482"/>
    </source>
</evidence>
<protein>
    <submittedName>
        <fullName evidence="2">Uncharacterized protein</fullName>
    </submittedName>
</protein>
<evidence type="ECO:0000313" key="2">
    <source>
        <dbReference type="EMBL" id="KAF5200341.1"/>
    </source>
</evidence>
<dbReference type="EMBL" id="JABWDY010010858">
    <property type="protein sequence ID" value="KAF5200341.1"/>
    <property type="molecule type" value="Genomic_DNA"/>
</dbReference>
<dbReference type="AlphaFoldDB" id="A0A7J6WSH9"/>
<accession>A0A7J6WSH9</accession>
<proteinExistence type="predicted"/>
<dbReference type="Proteomes" id="UP000554482">
    <property type="component" value="Unassembled WGS sequence"/>
</dbReference>
<gene>
    <name evidence="2" type="ORF">FRX31_010076</name>
</gene>
<sequence>MLVATQDQKQIEEQSGGSTSKFSKQISRRASPYWQMIMAYYFFFPHEFAFNYLPKESCPVTSSA</sequence>
<comment type="caution">
    <text evidence="2">The sequence shown here is derived from an EMBL/GenBank/DDBJ whole genome shotgun (WGS) entry which is preliminary data.</text>
</comment>